<evidence type="ECO:0000313" key="4">
    <source>
        <dbReference type="Proteomes" id="UP001431209"/>
    </source>
</evidence>
<keyword evidence="1" id="KW-0472">Membrane</keyword>
<evidence type="ECO:0000313" key="3">
    <source>
        <dbReference type="EMBL" id="KAL0490771.1"/>
    </source>
</evidence>
<proteinExistence type="predicted"/>
<keyword evidence="4" id="KW-1185">Reference proteome</keyword>
<evidence type="ECO:0000256" key="1">
    <source>
        <dbReference type="SAM" id="Phobius"/>
    </source>
</evidence>
<dbReference type="SUPFAM" id="SSF52799">
    <property type="entry name" value="(Phosphotyrosine protein) phosphatases II"/>
    <property type="match status" value="1"/>
</dbReference>
<reference evidence="3 4" key="1">
    <citation type="submission" date="2024-03" db="EMBL/GenBank/DDBJ databases">
        <title>The Acrasis kona genome and developmental transcriptomes reveal deep origins of eukaryotic multicellular pathways.</title>
        <authorList>
            <person name="Sheikh S."/>
            <person name="Fu C.-J."/>
            <person name="Brown M.W."/>
            <person name="Baldauf S.L."/>
        </authorList>
    </citation>
    <scope>NUCLEOTIDE SEQUENCE [LARGE SCALE GENOMIC DNA]</scope>
    <source>
        <strain evidence="3 4">ATCC MYA-3509</strain>
    </source>
</reference>
<dbReference type="Proteomes" id="UP001431209">
    <property type="component" value="Unassembled WGS sequence"/>
</dbReference>
<accession>A0AAW2ZNL4</accession>
<dbReference type="Pfam" id="PF14566">
    <property type="entry name" value="PTPlike_phytase"/>
    <property type="match status" value="1"/>
</dbReference>
<dbReference type="InterPro" id="IPR016130">
    <property type="entry name" value="Tyr_Pase_AS"/>
</dbReference>
<keyword evidence="1" id="KW-0812">Transmembrane</keyword>
<name>A0AAW2ZNL4_9EUKA</name>
<feature type="transmembrane region" description="Helical" evidence="1">
    <location>
        <begin position="21"/>
        <end position="38"/>
    </location>
</feature>
<gene>
    <name evidence="3" type="ORF">AKO1_002515</name>
</gene>
<comment type="caution">
    <text evidence="3">The sequence shown here is derived from an EMBL/GenBank/DDBJ whole genome shotgun (WGS) entry which is preliminary data.</text>
</comment>
<sequence length="363" mass="41841">MKRNITQVKPNNSINRIGLTNVLLIVILGVNIMLGYRYRSTTEYCNTEYTHHQVDAPIFFVYDHKTDSELLPKQFRTFAQMYKTKSRSYNGSYIGLEDLKVSGGQQPSASQFIEINKNLDYKLGAVLDLRKESHVILNGIPVSWYGRGNAANVHKTTQQVEQDQLTRLNELRQLEGQAINVSHIIKEGIRGDVDRVRTEKILVSKVSSEKELLASMGIKYHRFYITDHHGPTVAELDKFVRFVLDWNVTQFNSSKPYLYLHCRGGFGRTTSMMSVFDMIFNSKRVSLKDILDRNVLSGGRNLIAKYNGIEGEIKMKDPGIVGTYRHYRAILRYDRLKHFYKYCKTNSDGFETSYAEYTTITQQ</sequence>
<dbReference type="SMART" id="SM01301">
    <property type="entry name" value="PTPlike_phytase"/>
    <property type="match status" value="1"/>
</dbReference>
<dbReference type="InterPro" id="IPR000387">
    <property type="entry name" value="Tyr_Pase_dom"/>
</dbReference>
<dbReference type="PROSITE" id="PS00383">
    <property type="entry name" value="TYR_PHOSPHATASE_1"/>
    <property type="match status" value="1"/>
</dbReference>
<organism evidence="3 4">
    <name type="scientific">Acrasis kona</name>
    <dbReference type="NCBI Taxonomy" id="1008807"/>
    <lineage>
        <taxon>Eukaryota</taxon>
        <taxon>Discoba</taxon>
        <taxon>Heterolobosea</taxon>
        <taxon>Tetramitia</taxon>
        <taxon>Eutetramitia</taxon>
        <taxon>Acrasidae</taxon>
        <taxon>Acrasis</taxon>
    </lineage>
</organism>
<dbReference type="PROSITE" id="PS50056">
    <property type="entry name" value="TYR_PHOSPHATASE_2"/>
    <property type="match status" value="1"/>
</dbReference>
<protein>
    <submittedName>
        <fullName evidence="3">Effector protein hopD</fullName>
    </submittedName>
</protein>
<evidence type="ECO:0000259" key="2">
    <source>
        <dbReference type="PROSITE" id="PS50056"/>
    </source>
</evidence>
<dbReference type="AlphaFoldDB" id="A0AAW2ZNL4"/>
<dbReference type="InterPro" id="IPR029021">
    <property type="entry name" value="Prot-tyrosine_phosphatase-like"/>
</dbReference>
<dbReference type="Gene3D" id="3.30.70.1690">
    <property type="match status" value="1"/>
</dbReference>
<feature type="domain" description="Tyrosine specific protein phosphatases" evidence="2">
    <location>
        <begin position="237"/>
        <end position="328"/>
    </location>
</feature>
<keyword evidence="1" id="KW-1133">Transmembrane helix</keyword>
<dbReference type="Gene3D" id="3.90.190.10">
    <property type="entry name" value="Protein tyrosine phosphatase superfamily"/>
    <property type="match status" value="1"/>
</dbReference>
<dbReference type="EMBL" id="JAOPGA020001714">
    <property type="protein sequence ID" value="KAL0490771.1"/>
    <property type="molecule type" value="Genomic_DNA"/>
</dbReference>